<dbReference type="AlphaFoldDB" id="A0A2P9HEU3"/>
<sequence>MGDLLSQRSPFHLRGYRVSIICIARSPRSGNCRIEEDHCREALQSSMETAFF</sequence>
<dbReference type="Proteomes" id="UP000246073">
    <property type="component" value="Unassembled WGS sequence"/>
</dbReference>
<evidence type="ECO:0000313" key="2">
    <source>
        <dbReference type="Proteomes" id="UP000246073"/>
    </source>
</evidence>
<proteinExistence type="predicted"/>
<reference evidence="2" key="1">
    <citation type="submission" date="2017-12" db="EMBL/GenBank/DDBJ databases">
        <authorList>
            <person name="Diaz M."/>
        </authorList>
    </citation>
    <scope>NUCLEOTIDE SEQUENCE [LARGE SCALE GENOMIC DNA]</scope>
    <source>
        <strain evidence="2">FI11154</strain>
    </source>
</reference>
<protein>
    <submittedName>
        <fullName evidence="1">Uncharacterized protein</fullName>
    </submittedName>
</protein>
<accession>A0A2P9HEU3</accession>
<name>A0A2P9HEU3_9HYPH</name>
<dbReference type="EMBL" id="OOFM01000003">
    <property type="protein sequence ID" value="SPL62622.1"/>
    <property type="molecule type" value="Genomic_DNA"/>
</dbReference>
<organism evidence="1 2">
    <name type="scientific">Ochrobactrum soli</name>
    <dbReference type="NCBI Taxonomy" id="2448455"/>
    <lineage>
        <taxon>Bacteria</taxon>
        <taxon>Pseudomonadati</taxon>
        <taxon>Pseudomonadota</taxon>
        <taxon>Alphaproteobacteria</taxon>
        <taxon>Hyphomicrobiales</taxon>
        <taxon>Brucellaceae</taxon>
        <taxon>Brucella/Ochrobactrum group</taxon>
        <taxon>Ochrobactrum</taxon>
    </lineage>
</organism>
<gene>
    <name evidence="1" type="ORF">OHAE_5229</name>
</gene>
<evidence type="ECO:0000313" key="1">
    <source>
        <dbReference type="EMBL" id="SPL62622.1"/>
    </source>
</evidence>